<dbReference type="EMBL" id="OZ026884">
    <property type="protein sequence ID" value="CAL1239932.1"/>
    <property type="molecule type" value="Genomic_DNA"/>
</dbReference>
<protein>
    <submittedName>
        <fullName evidence="2">Exported protein</fullName>
    </submittedName>
</protein>
<dbReference type="RefSeq" id="WP_348759454.1">
    <property type="nucleotide sequence ID" value="NZ_OZ026884.1"/>
</dbReference>
<gene>
    <name evidence="2" type="ORF">MECH1_V1_1156</name>
</gene>
<dbReference type="PANTHER" id="PTHR38690:SF1">
    <property type="entry name" value="PROTEASE"/>
    <property type="match status" value="1"/>
</dbReference>
<name>A0ABP1C7X8_9GAMM</name>
<dbReference type="Proteomes" id="UP001497493">
    <property type="component" value="Chromosome"/>
</dbReference>
<reference evidence="2 3" key="1">
    <citation type="submission" date="2024-04" db="EMBL/GenBank/DDBJ databases">
        <authorList>
            <person name="Cremers G."/>
        </authorList>
    </citation>
    <scope>NUCLEOTIDE SEQUENCE [LARGE SCALE GENOMIC DNA]</scope>
    <source>
        <strain evidence="2">MeCH1-AG</strain>
    </source>
</reference>
<feature type="domain" description="YhdP central" evidence="1">
    <location>
        <begin position="1"/>
        <end position="1256"/>
    </location>
</feature>
<evidence type="ECO:0000313" key="2">
    <source>
        <dbReference type="EMBL" id="CAL1239932.1"/>
    </source>
</evidence>
<dbReference type="PANTHER" id="PTHR38690">
    <property type="entry name" value="PROTEASE-RELATED"/>
    <property type="match status" value="1"/>
</dbReference>
<sequence length="1289" mass="139688">MNKLFRFTWRAVLGLLLGWLVLVALATGLTRWWWLPGIAAFRPELEAGLGALLGESLRIESLSARLHGFYPELSLRGLEVLGPDGRPTLRFETVRARLDPLRTLEAGEPRFQQVEIVGSRLSIRRREDGSLTLVGLTTQTALPAWLWADGRIELRAAELDWQDAKTRAPPLPLGRAEIRLRNLGDRHRLEAVLAPPPAVGRSLRLTLDGVGGAGDWRGLVYVEAKGLDLVRFSASFPVPPRLGVQGGTADARLWLHWQDGWRAVTGEVAVTAPRLAIGDEAGALRPLAAQALTGRFFWRREGAGWRLDLTRFRPVFRAPWPETRLALAVERSAAGALASLRLAASYLDLADLTALLPAFPAVDPALGNALVGLSPQGTLRAVRFYYAPAAPPGGRVAVCGRFRDLAFRPWHNVPGGVGFRGRLCGSDGGGRATVSADGGQLLLPALGIRVPLPLTWLRTTLSWEQGEGEWRLTVPALSLRNPDLAARGQGRLILAKGAGRSPFLDFRLRVANAQVAALPRYAPAALMPSTARWLAEALVGGRLRRGDLLFHGFTGAFPFHRNEGVFQAELQLQDLALRYHPEWPPLRQAEARIQFRGPGATAELRRGRIGEGDIVAARGEAEDLSRPSWLRIAGKVRAGVGEVLDFLAQSPLRAIPERLRKFARPAGQAEIAIGLRVPLDAALGETAVEGTVTLRRAGLRIDSLGLAVRDLEGPLRFSAAGVRAAGLRARILDRPARIDVAPEGRELRLGVYGEASVAALQAQFPADWWHHARGAADYHLDLRLPKTLDAEGAPWRLALDSDLAGIALDLPAPLGKPAAAVRGLTVEATLRSGAALPVRLRYGGDLEIRARFSEPARGLRLEGGEIALGRPLPPVAGAPGLGLRVRLERLDAGAWWRWWAAQPGIGPGLERFRELDLEIGQLDWHREALGPVALRLRREGDVWRGRVEGGRGGGELYLGPDALRLALETLHLPARWPEWPAASVQASPALDPAQVPALEVEVKRLRWGGVDLGPLQLNTQRRAQGMIIQRLTLGDGDRQLELKGHWLRPPGQAASTHVEGRVRLRSLGDFLAALGRDGVIRDTATELRFALDWPGAPPQWSLAAMAGELAVNLGRGGLLQIEPGLGRVIGMLNLDSLWRRLVFDFSDLFGRGLAYDGVAGTFRLGGGQAVTDGLSIDALSARILVTGRIGLVARDLDQRVTVVPRASAALPIAGALAGGPAVGAAIYVAQRLIGEEVDSITATQYAVHGPWDDPVITRVHRDLPLDMLERAWSGIRDLSGFDSEQEERR</sequence>
<evidence type="ECO:0000313" key="3">
    <source>
        <dbReference type="Proteomes" id="UP001497493"/>
    </source>
</evidence>
<proteinExistence type="predicted"/>
<accession>A0ABP1C7X8</accession>
<dbReference type="NCBIfam" id="TIGR02099">
    <property type="entry name" value="YhdP family protein"/>
    <property type="match status" value="1"/>
</dbReference>
<dbReference type="Pfam" id="PF13116">
    <property type="entry name" value="YhdP"/>
    <property type="match status" value="1"/>
</dbReference>
<evidence type="ECO:0000259" key="1">
    <source>
        <dbReference type="Pfam" id="PF13116"/>
    </source>
</evidence>
<organism evidence="2 3">
    <name type="scientific">Candidatus Methylocalor cossyra</name>
    <dbReference type="NCBI Taxonomy" id="3108543"/>
    <lineage>
        <taxon>Bacteria</taxon>
        <taxon>Pseudomonadati</taxon>
        <taxon>Pseudomonadota</taxon>
        <taxon>Gammaproteobacteria</taxon>
        <taxon>Methylococcales</taxon>
        <taxon>Methylococcaceae</taxon>
        <taxon>Candidatus Methylocalor</taxon>
    </lineage>
</organism>
<dbReference type="InterPro" id="IPR025263">
    <property type="entry name" value="YhdP_central"/>
</dbReference>
<keyword evidence="3" id="KW-1185">Reference proteome</keyword>
<dbReference type="InterPro" id="IPR011836">
    <property type="entry name" value="YhdP"/>
</dbReference>